<name>A0A0W0R481_9GAMM</name>
<evidence type="ECO:0000313" key="1">
    <source>
        <dbReference type="EMBL" id="KTC65836.1"/>
    </source>
</evidence>
<dbReference type="PANTHER" id="PTHR11203">
    <property type="entry name" value="CLEAVAGE AND POLYADENYLATION SPECIFICITY FACTOR FAMILY MEMBER"/>
    <property type="match status" value="1"/>
</dbReference>
<dbReference type="PANTHER" id="PTHR11203:SF49">
    <property type="entry name" value="BLL1145 PROTEIN"/>
    <property type="match status" value="1"/>
</dbReference>
<dbReference type="Proteomes" id="UP000281170">
    <property type="component" value="Plasmid 12"/>
</dbReference>
<reference evidence="2 4" key="2">
    <citation type="submission" date="2018-12" db="EMBL/GenBank/DDBJ databases">
        <authorList>
            <consortium name="Pathogen Informatics"/>
        </authorList>
    </citation>
    <scope>NUCLEOTIDE SEQUENCE [LARGE SCALE GENOMIC DNA]</scope>
    <source>
        <strain evidence="2 4">NCTC12735</strain>
        <plasmid evidence="4">12</plasmid>
    </source>
</reference>
<dbReference type="Proteomes" id="UP000054859">
    <property type="component" value="Unassembled WGS sequence"/>
</dbReference>
<keyword evidence="2" id="KW-0378">Hydrolase</keyword>
<gene>
    <name evidence="1" type="ORF">Lade_0494</name>
    <name evidence="2" type="ORF">NCTC12735_00892</name>
</gene>
<dbReference type="InterPro" id="IPR036866">
    <property type="entry name" value="RibonucZ/Hydroxyglut_hydro"/>
</dbReference>
<dbReference type="PATRIC" id="fig|45056.6.peg.514"/>
<evidence type="ECO:0000313" key="3">
    <source>
        <dbReference type="Proteomes" id="UP000054859"/>
    </source>
</evidence>
<dbReference type="EC" id="3.1.-.-" evidence="2"/>
<dbReference type="KEGG" id="ladl:NCTC12735_00892"/>
<dbReference type="EMBL" id="LNKA01000001">
    <property type="protein sequence ID" value="KTC65836.1"/>
    <property type="molecule type" value="Genomic_DNA"/>
</dbReference>
<evidence type="ECO:0000313" key="2">
    <source>
        <dbReference type="EMBL" id="VEH85266.1"/>
    </source>
</evidence>
<dbReference type="RefSeq" id="WP_202971922.1">
    <property type="nucleotide sequence ID" value="NZ_CAAAHS010000004.1"/>
</dbReference>
<dbReference type="GO" id="GO:0016787">
    <property type="term" value="F:hydrolase activity"/>
    <property type="evidence" value="ECO:0007669"/>
    <property type="project" value="UniProtKB-KW"/>
</dbReference>
<dbReference type="InterPro" id="IPR050698">
    <property type="entry name" value="MBL"/>
</dbReference>
<dbReference type="Gene3D" id="3.60.15.10">
    <property type="entry name" value="Ribonuclease Z/Hydroxyacylglutathione hydrolase-like"/>
    <property type="match status" value="1"/>
</dbReference>
<dbReference type="GO" id="GO:0004521">
    <property type="term" value="F:RNA endonuclease activity"/>
    <property type="evidence" value="ECO:0007669"/>
    <property type="project" value="TreeGrafter"/>
</dbReference>
<dbReference type="SUPFAM" id="SSF56281">
    <property type="entry name" value="Metallo-hydrolase/oxidoreductase"/>
    <property type="match status" value="1"/>
</dbReference>
<proteinExistence type="predicted"/>
<dbReference type="STRING" id="45056.Lade_0494"/>
<sequence>MQLGDWLITKKQGLYCIPGDFYIDPSSPVSTAIISHAHSDHACAGHEKVFATPATISIMKIRFGDGCAKDYFEVSYNQQTQLNGVSLTFIPSGHILGSAQIVMEYANQKIIFSGDYKRAIDPTCEPFNVCSCDVFITEATFGLPVFQHPAIEDELTKLLSSLHIFNNFCHLLAVYPIGKCQRIIKTLRLMDYQHTLYLHPSLEKYCNYYQSIGVDLGSLQKIESLKDMQGKIVFCPPSALQS</sequence>
<keyword evidence="3" id="KW-1185">Reference proteome</keyword>
<evidence type="ECO:0000313" key="4">
    <source>
        <dbReference type="Proteomes" id="UP000281170"/>
    </source>
</evidence>
<dbReference type="AlphaFoldDB" id="A0A0W0R481"/>
<organism evidence="1 3">
    <name type="scientific">Legionella adelaidensis</name>
    <dbReference type="NCBI Taxonomy" id="45056"/>
    <lineage>
        <taxon>Bacteria</taxon>
        <taxon>Pseudomonadati</taxon>
        <taxon>Pseudomonadota</taxon>
        <taxon>Gammaproteobacteria</taxon>
        <taxon>Legionellales</taxon>
        <taxon>Legionellaceae</taxon>
        <taxon>Legionella</taxon>
    </lineage>
</organism>
<dbReference type="EMBL" id="LR134421">
    <property type="protein sequence ID" value="VEH85266.1"/>
    <property type="molecule type" value="Genomic_DNA"/>
</dbReference>
<keyword evidence="2" id="KW-0614">Plasmid</keyword>
<accession>A0A0W0R481</accession>
<geneLocation type="plasmid" evidence="2 4">
    <name>12</name>
</geneLocation>
<reference evidence="1 3" key="1">
    <citation type="submission" date="2015-11" db="EMBL/GenBank/DDBJ databases">
        <title>Identification of large and diverse effector repertoires of 38 Legionella species.</title>
        <authorList>
            <person name="Burstein D."/>
            <person name="Amaro F."/>
            <person name="Zusman T."/>
            <person name="Lifshitz Z."/>
            <person name="Cohen O."/>
            <person name="Gilbert J.A."/>
            <person name="Pupko T."/>
            <person name="Shuman H.A."/>
            <person name="Segal G."/>
        </authorList>
    </citation>
    <scope>NUCLEOTIDE SEQUENCE [LARGE SCALE GENOMIC DNA]</scope>
    <source>
        <strain evidence="1 3">1762-AUS-E</strain>
    </source>
</reference>
<protein>
    <submittedName>
        <fullName evidence="1">Metallo-beta-lactamase superfamily protein</fullName>
    </submittedName>
    <submittedName>
        <fullName evidence="2">Putative mRNA Cleavage and polyadenylation specificity factor</fullName>
        <ecNumber evidence="2">3.1.-.-</ecNumber>
    </submittedName>
</protein>